<evidence type="ECO:0000313" key="2">
    <source>
        <dbReference type="Proteomes" id="UP001166093"/>
    </source>
</evidence>
<feature type="non-terminal residue" evidence="1">
    <location>
        <position position="213"/>
    </location>
</feature>
<accession>A0ABS2X7Y9</accession>
<dbReference type="Pfam" id="PF17822">
    <property type="entry name" value="ARMH2"/>
    <property type="match status" value="1"/>
</dbReference>
<dbReference type="EMBL" id="JAAWVQ010000070">
    <property type="protein sequence ID" value="MBN3270362.1"/>
    <property type="molecule type" value="Genomic_DNA"/>
</dbReference>
<feature type="non-terminal residue" evidence="1">
    <location>
        <position position="1"/>
    </location>
</feature>
<dbReference type="PANTHER" id="PTHR37679:SF1">
    <property type="entry name" value="ARMADILLO-LIKE HELICAL DOMAIN-CONTAINING PROTEIN 2"/>
    <property type="match status" value="1"/>
</dbReference>
<name>A0ABS2X7Y9_POLSP</name>
<protein>
    <submittedName>
        <fullName evidence="1">ARMD2 protein</fullName>
    </submittedName>
</protein>
<dbReference type="Proteomes" id="UP001166093">
    <property type="component" value="Unassembled WGS sequence"/>
</dbReference>
<keyword evidence="2" id="KW-1185">Reference proteome</keyword>
<organism evidence="1 2">
    <name type="scientific">Polyodon spathula</name>
    <name type="common">North American paddlefish</name>
    <name type="synonym">Squalus spathula</name>
    <dbReference type="NCBI Taxonomy" id="7913"/>
    <lineage>
        <taxon>Eukaryota</taxon>
        <taxon>Metazoa</taxon>
        <taxon>Chordata</taxon>
        <taxon>Craniata</taxon>
        <taxon>Vertebrata</taxon>
        <taxon>Euteleostomi</taxon>
        <taxon>Actinopterygii</taxon>
        <taxon>Chondrostei</taxon>
        <taxon>Acipenseriformes</taxon>
        <taxon>Polyodontidae</taxon>
        <taxon>Polyodon</taxon>
    </lineage>
</organism>
<dbReference type="InterPro" id="IPR040268">
    <property type="entry name" value="ARMH2"/>
</dbReference>
<gene>
    <name evidence="1" type="primary">Armh2</name>
    <name evidence="1" type="ORF">GTO93_0015819</name>
</gene>
<reference evidence="1" key="1">
    <citation type="journal article" date="2021" name="Cell">
        <title>Tracing the genetic footprints of vertebrate landing in non-teleost ray-finned fishes.</title>
        <authorList>
            <person name="Bi X."/>
            <person name="Wang K."/>
            <person name="Yang L."/>
            <person name="Pan H."/>
            <person name="Jiang H."/>
            <person name="Wei Q."/>
            <person name="Fang M."/>
            <person name="Yu H."/>
            <person name="Zhu C."/>
            <person name="Cai Y."/>
            <person name="He Y."/>
            <person name="Gan X."/>
            <person name="Zeng H."/>
            <person name="Yu D."/>
            <person name="Zhu Y."/>
            <person name="Jiang H."/>
            <person name="Qiu Q."/>
            <person name="Yang H."/>
            <person name="Zhang Y.E."/>
            <person name="Wang W."/>
            <person name="Zhu M."/>
            <person name="He S."/>
            <person name="Zhang G."/>
        </authorList>
    </citation>
    <scope>NUCLEOTIDE SEQUENCE</scope>
    <source>
        <strain evidence="1">Pddl_001</strain>
    </source>
</reference>
<proteinExistence type="predicted"/>
<dbReference type="PANTHER" id="PTHR37679">
    <property type="entry name" value="ARMADILLO-LIKE HELICAL DOMAIN-CONTAINING PROTEIN 2"/>
    <property type="match status" value="1"/>
</dbReference>
<sequence>MFQKIAAFYEDHVKHLLFPKEDLSDLAADNLHVRKITRAGKDIRNTYIPLKKRIQAASHLGLLTYTGGSGEASQAGHYMGDLINFLLIPDLSDSEKVTVLQSLSGICYGNTNTQKQAKDLKLYGLLLSYLHTKEINPLPDSHESIKLKFWTCYLLNILCCNNIPAIKMLNHDESLQRNLEILAHKGWYGWPNNYAQVLLYLFGYHVPKTENCR</sequence>
<comment type="caution">
    <text evidence="1">The sequence shown here is derived from an EMBL/GenBank/DDBJ whole genome shotgun (WGS) entry which is preliminary data.</text>
</comment>
<evidence type="ECO:0000313" key="1">
    <source>
        <dbReference type="EMBL" id="MBN3270362.1"/>
    </source>
</evidence>